<dbReference type="Pfam" id="PF00456">
    <property type="entry name" value="Transketolase_N"/>
    <property type="match status" value="1"/>
</dbReference>
<dbReference type="InterPro" id="IPR005474">
    <property type="entry name" value="Transketolase_N"/>
</dbReference>
<evidence type="ECO:0000256" key="12">
    <source>
        <dbReference type="ARBA" id="ARBA00023052"/>
    </source>
</evidence>
<dbReference type="PROSITE" id="PS00802">
    <property type="entry name" value="TRANSKETOLASE_2"/>
    <property type="match status" value="1"/>
</dbReference>
<evidence type="ECO:0000256" key="19">
    <source>
        <dbReference type="PIRSR" id="PIRSR605478-5"/>
    </source>
</evidence>
<feature type="binding site" evidence="16">
    <location>
        <position position="357"/>
    </location>
    <ligand>
        <name>substrate</name>
    </ligand>
</feature>
<dbReference type="eggNOG" id="COG0021">
    <property type="taxonomic scope" value="Bacteria"/>
</dbReference>
<dbReference type="Gene3D" id="3.40.50.920">
    <property type="match status" value="1"/>
</dbReference>
<evidence type="ECO:0000256" key="10">
    <source>
        <dbReference type="ARBA" id="ARBA00022837"/>
    </source>
</evidence>
<feature type="binding site" evidence="17">
    <location>
        <position position="437"/>
    </location>
    <ligand>
        <name>thiamine diphosphate</name>
        <dbReference type="ChEBI" id="CHEBI:58937"/>
    </ligand>
</feature>
<dbReference type="Pfam" id="PF22613">
    <property type="entry name" value="Transketolase_C_1"/>
    <property type="match status" value="1"/>
</dbReference>
<feature type="binding site" evidence="16">
    <location>
        <position position="469"/>
    </location>
    <ligand>
        <name>substrate</name>
    </ligand>
</feature>
<dbReference type="InterPro" id="IPR005478">
    <property type="entry name" value="Transketolase_bac-like"/>
</dbReference>
<feature type="binding site" evidence="18">
    <location>
        <position position="186"/>
    </location>
    <ligand>
        <name>Mg(2+)</name>
        <dbReference type="ChEBI" id="CHEBI:18420"/>
    </ligand>
</feature>
<evidence type="ECO:0000256" key="11">
    <source>
        <dbReference type="ARBA" id="ARBA00022842"/>
    </source>
</evidence>
<comment type="caution">
    <text evidence="22">The sequence shown here is derived from an EMBL/GenBank/DDBJ whole genome shotgun (WGS) entry which is preliminary data.</text>
</comment>
<reference evidence="22 23" key="1">
    <citation type="submission" date="2010-01" db="EMBL/GenBank/DDBJ databases">
        <authorList>
            <person name="Dodson R."/>
            <person name="Madupu R."/>
            <person name="Durkin A.S."/>
            <person name="Torralba M."/>
            <person name="Methe B."/>
            <person name="Sutton G.G."/>
            <person name="Strausberg R.L."/>
            <person name="Nelson K.E."/>
        </authorList>
    </citation>
    <scope>NUCLEOTIDE SEQUENCE [LARGE SCALE GENOMIC DNA]</scope>
    <source>
        <strain evidence="22 23">653-L</strain>
    </source>
</reference>
<dbReference type="Pfam" id="PF02779">
    <property type="entry name" value="Transket_pyr"/>
    <property type="match status" value="1"/>
</dbReference>
<evidence type="ECO:0000256" key="16">
    <source>
        <dbReference type="PIRSR" id="PIRSR605478-2"/>
    </source>
</evidence>
<evidence type="ECO:0000256" key="1">
    <source>
        <dbReference type="ARBA" id="ARBA00001913"/>
    </source>
</evidence>
<evidence type="ECO:0000256" key="9">
    <source>
        <dbReference type="ARBA" id="ARBA00022723"/>
    </source>
</evidence>
<dbReference type="CDD" id="cd07033">
    <property type="entry name" value="TPP_PYR_DXS_TK_like"/>
    <property type="match status" value="1"/>
</dbReference>
<comment type="similarity">
    <text evidence="5 20">Belongs to the transketolase family.</text>
</comment>
<evidence type="ECO:0000256" key="2">
    <source>
        <dbReference type="ARBA" id="ARBA00001936"/>
    </source>
</evidence>
<keyword evidence="11 18" id="KW-0460">Magnesium</keyword>
<dbReference type="InterPro" id="IPR005475">
    <property type="entry name" value="Transketolase-like_Pyr-bd"/>
</dbReference>
<dbReference type="PANTHER" id="PTHR43522">
    <property type="entry name" value="TRANSKETOLASE"/>
    <property type="match status" value="1"/>
</dbReference>
<evidence type="ECO:0000256" key="15">
    <source>
        <dbReference type="PIRSR" id="PIRSR605478-1"/>
    </source>
</evidence>
<accession>D3MQN0</accession>
<organism evidence="22 23">
    <name type="scientific">Peptostreptococcus anaerobius 653-L</name>
    <dbReference type="NCBI Taxonomy" id="596329"/>
    <lineage>
        <taxon>Bacteria</taxon>
        <taxon>Bacillati</taxon>
        <taxon>Bacillota</taxon>
        <taxon>Clostridia</taxon>
        <taxon>Peptostreptococcales</taxon>
        <taxon>Peptostreptococcaceae</taxon>
        <taxon>Peptostreptococcus</taxon>
    </lineage>
</organism>
<dbReference type="FunFam" id="3.40.50.920:FF:000003">
    <property type="entry name" value="Transketolase"/>
    <property type="match status" value="1"/>
</dbReference>
<evidence type="ECO:0000256" key="13">
    <source>
        <dbReference type="ARBA" id="ARBA00049473"/>
    </source>
</evidence>
<dbReference type="InterPro" id="IPR033247">
    <property type="entry name" value="Transketolase_fam"/>
</dbReference>
<sequence length="663" mass="72112">MNINQKAVNTLRILSADQVQKANSGHPGLPLGAAPIAYELWANHLNHNPKNPNWVNRDRFILSAGHGSALLYSLLHMFGYGNLSIDDLKNFRQFGSLTPGHPEYKHTVGVEATTGPLGAGVSTAVGMAIAEAHLGGVFNKEGYPVVDHYTYALTGDGCLMEGISYEALSLAGTLELGKLIVLYDSNKITIEGDTDAAFKEDVAGRFEAFGFQVQTVEDANDLEALSKAIEIAKAEKTKPSLIICKTQIGYGCPAKVGKANAHGEPLGEENVKELRKFLGWDSEEAFEVSEEIYSHYRDLAAQGAKKEEEWNAMFNEYADKFPEEKAKWDEFYSDIDMETLMNNEELFAKPEKSMATRAVSGEIINKLKDIFPNMLGGSADLGPSNKSEMKDQGFFSAENRQGRNIHFGVREMAMTAITNGIYLHGGLKAFCATFFVFSDFMKPMIRLASLMGLPVAYVLTHDSIGVGEDGPTHEPIEQLAMLRTIPNLNVFRPADYTETAVAWVAAMGSESTPTAIALTRQNLPQLEGSSKEAIKGAYVIAEAKNSDKIDLIIMASGSEVELALGAKEELEKDGKSVRVVSVPCMDIFEGQDVDYKESVLPPSVRARLAVEAGATMPWYKYVGIDGAVVGMEGFGASAPAKTLFEHFGFTVNNVVEVAKGLIK</sequence>
<dbReference type="InterPro" id="IPR009014">
    <property type="entry name" value="Transketo_C/PFOR_II"/>
</dbReference>
<proteinExistence type="inferred from homology"/>
<dbReference type="NCBIfam" id="TIGR00232">
    <property type="entry name" value="tktlase_bact"/>
    <property type="match status" value="1"/>
</dbReference>
<feature type="binding site" evidence="18">
    <location>
        <position position="188"/>
    </location>
    <ligand>
        <name>Mg(2+)</name>
        <dbReference type="ChEBI" id="CHEBI:18420"/>
    </ligand>
</feature>
<evidence type="ECO:0000256" key="4">
    <source>
        <dbReference type="ARBA" id="ARBA00002931"/>
    </source>
</evidence>
<dbReference type="InterPro" id="IPR055152">
    <property type="entry name" value="Transketolase-like_C_2"/>
</dbReference>
<evidence type="ECO:0000256" key="5">
    <source>
        <dbReference type="ARBA" id="ARBA00007131"/>
    </source>
</evidence>
<gene>
    <name evidence="22" type="primary">tkt</name>
    <name evidence="22" type="ORF">HMPREF0631_0457</name>
</gene>
<feature type="binding site" evidence="18">
    <location>
        <position position="156"/>
    </location>
    <ligand>
        <name>Mg(2+)</name>
        <dbReference type="ChEBI" id="CHEBI:18420"/>
    </ligand>
</feature>
<dbReference type="PANTHER" id="PTHR43522:SF2">
    <property type="entry name" value="TRANSKETOLASE 1-RELATED"/>
    <property type="match status" value="1"/>
</dbReference>
<feature type="binding site" evidence="16">
    <location>
        <position position="262"/>
    </location>
    <ligand>
        <name>substrate</name>
    </ligand>
</feature>
<comment type="catalytic activity">
    <reaction evidence="13 20">
        <text>D-sedoheptulose 7-phosphate + D-glyceraldehyde 3-phosphate = aldehydo-D-ribose 5-phosphate + D-xylulose 5-phosphate</text>
        <dbReference type="Rhea" id="RHEA:10508"/>
        <dbReference type="ChEBI" id="CHEBI:57483"/>
        <dbReference type="ChEBI" id="CHEBI:57737"/>
        <dbReference type="ChEBI" id="CHEBI:58273"/>
        <dbReference type="ChEBI" id="CHEBI:59776"/>
        <dbReference type="EC" id="2.2.1.1"/>
    </reaction>
</comment>
<evidence type="ECO:0000259" key="21">
    <source>
        <dbReference type="SMART" id="SM00861"/>
    </source>
</evidence>
<feature type="binding site" evidence="17">
    <location>
        <position position="262"/>
    </location>
    <ligand>
        <name>thiamine diphosphate</name>
        <dbReference type="ChEBI" id="CHEBI:58937"/>
    </ligand>
</feature>
<feature type="site" description="Important for catalytic activity" evidence="19">
    <location>
        <position position="26"/>
    </location>
</feature>
<dbReference type="InterPro" id="IPR020826">
    <property type="entry name" value="Transketolase_BS"/>
</dbReference>
<feature type="binding site" evidence="16">
    <location>
        <position position="461"/>
    </location>
    <ligand>
        <name>substrate</name>
    </ligand>
</feature>
<dbReference type="SMART" id="SM00861">
    <property type="entry name" value="Transket_pyr"/>
    <property type="match status" value="1"/>
</dbReference>
<evidence type="ECO:0000256" key="8">
    <source>
        <dbReference type="ARBA" id="ARBA00022679"/>
    </source>
</evidence>
<feature type="binding site" evidence="16">
    <location>
        <position position="473"/>
    </location>
    <ligand>
        <name>substrate</name>
    </ligand>
</feature>
<feature type="site" description="Important for catalytic activity" evidence="19">
    <location>
        <position position="262"/>
    </location>
</feature>
<dbReference type="OrthoDB" id="8732661at2"/>
<keyword evidence="10 20" id="KW-0106">Calcium</keyword>
<keyword evidence="12 17" id="KW-0786">Thiamine pyrophosphate</keyword>
<dbReference type="InterPro" id="IPR029061">
    <property type="entry name" value="THDP-binding"/>
</dbReference>
<feature type="binding site" evidence="17">
    <location>
        <position position="66"/>
    </location>
    <ligand>
        <name>thiamine diphosphate</name>
        <dbReference type="ChEBI" id="CHEBI:58937"/>
    </ligand>
</feature>
<evidence type="ECO:0000256" key="7">
    <source>
        <dbReference type="ARBA" id="ARBA00013152"/>
    </source>
</evidence>
<dbReference type="SUPFAM" id="SSF52518">
    <property type="entry name" value="Thiamin diphosphate-binding fold (THDP-binding)"/>
    <property type="match status" value="2"/>
</dbReference>
<dbReference type="SUPFAM" id="SSF52922">
    <property type="entry name" value="TK C-terminal domain-like"/>
    <property type="match status" value="1"/>
</dbReference>
<feature type="binding site" evidence="16">
    <location>
        <position position="384"/>
    </location>
    <ligand>
        <name>substrate</name>
    </ligand>
</feature>
<feature type="binding site" evidence="17">
    <location>
        <position position="157"/>
    </location>
    <ligand>
        <name>thiamine diphosphate</name>
        <dbReference type="ChEBI" id="CHEBI:58937"/>
    </ligand>
</feature>
<dbReference type="GeneID" id="79842257"/>
<comment type="cofactor">
    <cofactor evidence="20">
        <name>Mg(2+)</name>
        <dbReference type="ChEBI" id="CHEBI:18420"/>
    </cofactor>
    <cofactor evidence="20">
        <name>Ca(2+)</name>
        <dbReference type="ChEBI" id="CHEBI:29108"/>
    </cofactor>
    <cofactor evidence="20">
        <name>Mn(2+)</name>
        <dbReference type="ChEBI" id="CHEBI:29035"/>
    </cofactor>
    <cofactor evidence="20">
        <name>Co(2+)</name>
        <dbReference type="ChEBI" id="CHEBI:48828"/>
    </cofactor>
    <text evidence="20">Binds 1 Mg(2+) ion per subunit. Can also utilize other divalent metal cations, such as Ca(2+), Mn(2+) and Co(2+).</text>
</comment>
<feature type="binding site" evidence="16">
    <location>
        <position position="26"/>
    </location>
    <ligand>
        <name>substrate</name>
    </ligand>
</feature>
<dbReference type="FunFam" id="3.40.50.970:FF:000004">
    <property type="entry name" value="Transketolase"/>
    <property type="match status" value="1"/>
</dbReference>
<evidence type="ECO:0000256" key="3">
    <source>
        <dbReference type="ARBA" id="ARBA00001941"/>
    </source>
</evidence>
<dbReference type="PROSITE" id="PS00801">
    <property type="entry name" value="TRANSKETOLASE_1"/>
    <property type="match status" value="1"/>
</dbReference>
<dbReference type="GO" id="GO:0005829">
    <property type="term" value="C:cytosol"/>
    <property type="evidence" value="ECO:0007669"/>
    <property type="project" value="TreeGrafter"/>
</dbReference>
<keyword evidence="23" id="KW-1185">Reference proteome</keyword>
<evidence type="ECO:0000256" key="20">
    <source>
        <dbReference type="RuleBase" id="RU004996"/>
    </source>
</evidence>
<keyword evidence="8 20" id="KW-0808">Transferase</keyword>
<comment type="cofactor">
    <cofactor evidence="17">
        <name>thiamine diphosphate</name>
        <dbReference type="ChEBI" id="CHEBI:58937"/>
    </cofactor>
    <text evidence="17">Binds 1 thiamine pyrophosphate per subunit. During the reaction, the substrate forms a covalent intermediate with the cofactor.</text>
</comment>
<feature type="binding site" evidence="17">
    <location>
        <position position="186"/>
    </location>
    <ligand>
        <name>thiamine diphosphate</name>
        <dbReference type="ChEBI" id="CHEBI:58937"/>
    </ligand>
</feature>
<keyword evidence="9 18" id="KW-0479">Metal-binding</keyword>
<comment type="cofactor">
    <cofactor evidence="2">
        <name>Mn(2+)</name>
        <dbReference type="ChEBI" id="CHEBI:29035"/>
    </cofactor>
</comment>
<dbReference type="GO" id="GO:0004802">
    <property type="term" value="F:transketolase activity"/>
    <property type="evidence" value="ECO:0007669"/>
    <property type="project" value="UniProtKB-UniRule"/>
</dbReference>
<dbReference type="GO" id="GO:0006098">
    <property type="term" value="P:pentose-phosphate shunt"/>
    <property type="evidence" value="ECO:0007669"/>
    <property type="project" value="TreeGrafter"/>
</dbReference>
<dbReference type="EC" id="2.2.1.1" evidence="7 14"/>
<dbReference type="CDD" id="cd02012">
    <property type="entry name" value="TPP_TK"/>
    <property type="match status" value="1"/>
</dbReference>
<comment type="cofactor">
    <cofactor evidence="3">
        <name>Co(2+)</name>
        <dbReference type="ChEBI" id="CHEBI:48828"/>
    </cofactor>
</comment>
<feature type="domain" description="Transketolase-like pyrimidine-binding" evidence="21">
    <location>
        <begin position="354"/>
        <end position="525"/>
    </location>
</feature>
<evidence type="ECO:0000256" key="18">
    <source>
        <dbReference type="PIRSR" id="PIRSR605478-4"/>
    </source>
</evidence>
<evidence type="ECO:0000256" key="6">
    <source>
        <dbReference type="ARBA" id="ARBA00011738"/>
    </source>
</evidence>
<evidence type="ECO:0000313" key="22">
    <source>
        <dbReference type="EMBL" id="EFD05574.1"/>
    </source>
</evidence>
<dbReference type="Gene3D" id="3.40.50.970">
    <property type="match status" value="2"/>
</dbReference>
<evidence type="ECO:0000313" key="23">
    <source>
        <dbReference type="Proteomes" id="UP000004206"/>
    </source>
</evidence>
<comment type="cofactor">
    <cofactor evidence="18">
        <name>Mg(2+)</name>
        <dbReference type="ChEBI" id="CHEBI:18420"/>
    </cofactor>
    <text evidence="18">Binds 1 Mg(2+) ion per subunit. Can also utilize other divalent metal cations, such as Ca(2+), Mn(2+) and Co(2+).</text>
</comment>
<dbReference type="EMBL" id="ADJN01000017">
    <property type="protein sequence ID" value="EFD05574.1"/>
    <property type="molecule type" value="Genomic_DNA"/>
</dbReference>
<comment type="function">
    <text evidence="4 20">Catalyzes the transfer of a two-carbon ketol group from a ketose donor to an aldose acceptor, via a covalent intermediate with the cofactor thiamine pyrophosphate.</text>
</comment>
<feature type="binding site" evidence="17">
    <location>
        <begin position="115"/>
        <end position="117"/>
    </location>
    <ligand>
        <name>thiamine diphosphate</name>
        <dbReference type="ChEBI" id="CHEBI:58937"/>
    </ligand>
</feature>
<comment type="cofactor">
    <cofactor evidence="1">
        <name>Ca(2+)</name>
        <dbReference type="ChEBI" id="CHEBI:29108"/>
    </cofactor>
</comment>
<dbReference type="AlphaFoldDB" id="D3MQN0"/>
<evidence type="ECO:0000256" key="17">
    <source>
        <dbReference type="PIRSR" id="PIRSR605478-3"/>
    </source>
</evidence>
<name>D3MQN0_9FIRM</name>
<feature type="binding site" evidence="16">
    <location>
        <position position="520"/>
    </location>
    <ligand>
        <name>substrate</name>
    </ligand>
</feature>
<dbReference type="Proteomes" id="UP000004206">
    <property type="component" value="Unassembled WGS sequence"/>
</dbReference>
<evidence type="ECO:0000256" key="14">
    <source>
        <dbReference type="NCBIfam" id="TIGR00232"/>
    </source>
</evidence>
<feature type="active site" description="Proton donor" evidence="15">
    <location>
        <position position="411"/>
    </location>
</feature>
<dbReference type="GO" id="GO:0046872">
    <property type="term" value="F:metal ion binding"/>
    <property type="evidence" value="ECO:0007669"/>
    <property type="project" value="UniProtKB-KW"/>
</dbReference>
<comment type="subunit">
    <text evidence="6 20">Homodimer.</text>
</comment>
<dbReference type="FunFam" id="3.40.50.970:FF:000045">
    <property type="entry name" value="Transketolase"/>
    <property type="match status" value="1"/>
</dbReference>
<dbReference type="InterPro" id="IPR049557">
    <property type="entry name" value="Transketolase_CS"/>
</dbReference>
<dbReference type="RefSeq" id="WP_002843167.1">
    <property type="nucleotide sequence ID" value="NZ_ADJN01000017.1"/>
</dbReference>
<protein>
    <recommendedName>
        <fullName evidence="7 14">Transketolase</fullName>
        <ecNumber evidence="7 14">2.2.1.1</ecNumber>
    </recommendedName>
</protein>